<comment type="caution">
    <text evidence="2">The sequence shown here is derived from an EMBL/GenBank/DDBJ whole genome shotgun (WGS) entry which is preliminary data.</text>
</comment>
<dbReference type="Proteomes" id="UP000823388">
    <property type="component" value="Chromosome 2K"/>
</dbReference>
<sequence>MRRSASGRGRWQHDDEQGAPQVPTSASSLALAPTSSSPEMVGFGGSGSPLPLPPPSSSLSMGKVVPMVGLSRQLLMAAQGASAALLPWRPESQPRPAPRPPWLAPWARTLRPPPWPTLQPVAVA</sequence>
<evidence type="ECO:0000313" key="2">
    <source>
        <dbReference type="EMBL" id="KAG2642230.1"/>
    </source>
</evidence>
<proteinExistence type="predicted"/>
<keyword evidence="3" id="KW-1185">Reference proteome</keyword>
<evidence type="ECO:0000313" key="3">
    <source>
        <dbReference type="Proteomes" id="UP000823388"/>
    </source>
</evidence>
<dbReference type="EMBL" id="CM029039">
    <property type="protein sequence ID" value="KAG2642229.1"/>
    <property type="molecule type" value="Genomic_DNA"/>
</dbReference>
<reference evidence="2" key="1">
    <citation type="submission" date="2020-05" db="EMBL/GenBank/DDBJ databases">
        <title>WGS assembly of Panicum virgatum.</title>
        <authorList>
            <person name="Lovell J.T."/>
            <person name="Jenkins J."/>
            <person name="Shu S."/>
            <person name="Juenger T.E."/>
            <person name="Schmutz J."/>
        </authorList>
    </citation>
    <scope>NUCLEOTIDE SEQUENCE</scope>
    <source>
        <strain evidence="2">AP13</strain>
    </source>
</reference>
<accession>A0A8T0W498</accession>
<feature type="region of interest" description="Disordered" evidence="1">
    <location>
        <begin position="1"/>
        <end position="61"/>
    </location>
</feature>
<protein>
    <submittedName>
        <fullName evidence="2">Uncharacterized protein</fullName>
    </submittedName>
</protein>
<gene>
    <name evidence="2" type="ORF">PVAP13_2KG214216</name>
</gene>
<name>A0A8T0W498_PANVG</name>
<organism evidence="2 3">
    <name type="scientific">Panicum virgatum</name>
    <name type="common">Blackwell switchgrass</name>
    <dbReference type="NCBI Taxonomy" id="38727"/>
    <lineage>
        <taxon>Eukaryota</taxon>
        <taxon>Viridiplantae</taxon>
        <taxon>Streptophyta</taxon>
        <taxon>Embryophyta</taxon>
        <taxon>Tracheophyta</taxon>
        <taxon>Spermatophyta</taxon>
        <taxon>Magnoliopsida</taxon>
        <taxon>Liliopsida</taxon>
        <taxon>Poales</taxon>
        <taxon>Poaceae</taxon>
        <taxon>PACMAD clade</taxon>
        <taxon>Panicoideae</taxon>
        <taxon>Panicodae</taxon>
        <taxon>Paniceae</taxon>
        <taxon>Panicinae</taxon>
        <taxon>Panicum</taxon>
        <taxon>Panicum sect. Hiantes</taxon>
    </lineage>
</organism>
<dbReference type="AlphaFoldDB" id="A0A8T0W498"/>
<evidence type="ECO:0000256" key="1">
    <source>
        <dbReference type="SAM" id="MobiDB-lite"/>
    </source>
</evidence>
<feature type="compositionally biased region" description="Low complexity" evidence="1">
    <location>
        <begin position="23"/>
        <end position="38"/>
    </location>
</feature>
<dbReference type="EMBL" id="CM029039">
    <property type="protein sequence ID" value="KAG2642230.1"/>
    <property type="molecule type" value="Genomic_DNA"/>
</dbReference>